<dbReference type="InterPro" id="IPR015421">
    <property type="entry name" value="PyrdxlP-dep_Trfase_major"/>
</dbReference>
<protein>
    <recommendedName>
        <fullName evidence="3">Aminotransferase class I/classII large domain-containing protein</fullName>
    </recommendedName>
</protein>
<name>A0ABD3BQ28_9LAMI</name>
<keyword evidence="1" id="KW-0663">Pyridoxal phosphate</keyword>
<keyword evidence="2" id="KW-0472">Membrane</keyword>
<feature type="domain" description="Aminotransferase class I/classII large" evidence="3">
    <location>
        <begin position="151"/>
        <end position="490"/>
    </location>
</feature>
<proteinExistence type="predicted"/>
<evidence type="ECO:0000259" key="3">
    <source>
        <dbReference type="Pfam" id="PF00155"/>
    </source>
</evidence>
<dbReference type="InterPro" id="IPR015422">
    <property type="entry name" value="PyrdxlP-dep_Trfase_small"/>
</dbReference>
<dbReference type="PANTHER" id="PTHR43795">
    <property type="entry name" value="BIFUNCTIONAL ASPARTATE AMINOTRANSFERASE AND GLUTAMATE/ASPARTATE-PREPHENATE AMINOTRANSFERASE-RELATED"/>
    <property type="match status" value="1"/>
</dbReference>
<keyword evidence="2" id="KW-0812">Transmembrane</keyword>
<dbReference type="AlphaFoldDB" id="A0ABD3BQ28"/>
<comment type="caution">
    <text evidence="4">The sequence shown here is derived from an EMBL/GenBank/DDBJ whole genome shotgun (WGS) entry which is preliminary data.</text>
</comment>
<sequence length="497" mass="55175">MRVIVPLQGVVQGRGGLFLGSVIPCALFYFLQLYLKSRGGGGGRTPPPPPSDMETLIPETSSEMQRMHSRLLLSPRGSCGPAHVSSRANAVAKQSDGPYYAGLNRVEEDPFHEVDNPYGVIQFCLAENRLLSDLVQDWLADHGWSSMMGHELNVSAITAYQPFDGLMELKTAVASFMSQVMDKPLHFNPTQIILTAGVDPAIEILVFSLADPGNAFLVPSPYCPGLDSVVKWRTGVDIIPVPCRSTDGFNLTITAIDRAFNQAKKRGLRVRGIILSNPSNPVGISYNRETLYSLLDFAEEKNIHVITNEFLIGPTHENKEFISMADIINTGDFDRNRVHIVYGLTDIGIIYTSNENVLSAAKKLARFSSVSVPAQRLLISMLSDTKLVWRMVELSRERLSRMYVEFVNGLKRLGIECVNSCAGFYCWADMSRLMRSYSEKGELELWDKLLTVAKINALPGSSCHCVEPGWFGLCFTAVREKDIPLVIQRIHKVFDPV</sequence>
<keyword evidence="2" id="KW-1133">Transmembrane helix</keyword>
<evidence type="ECO:0000313" key="4">
    <source>
        <dbReference type="EMBL" id="KAL3619372.1"/>
    </source>
</evidence>
<dbReference type="Gene3D" id="3.40.640.10">
    <property type="entry name" value="Type I PLP-dependent aspartate aminotransferase-like (Major domain)"/>
    <property type="match status" value="1"/>
</dbReference>
<dbReference type="InterPro" id="IPR050478">
    <property type="entry name" value="Ethylene_sulfur-biosynth"/>
</dbReference>
<dbReference type="Proteomes" id="UP001632038">
    <property type="component" value="Unassembled WGS sequence"/>
</dbReference>
<evidence type="ECO:0000256" key="1">
    <source>
        <dbReference type="ARBA" id="ARBA00022898"/>
    </source>
</evidence>
<reference evidence="5" key="1">
    <citation type="journal article" date="2024" name="IScience">
        <title>Strigolactones Initiate the Formation of Haustorium-like Structures in Castilleja.</title>
        <authorList>
            <person name="Buerger M."/>
            <person name="Peterson D."/>
            <person name="Chory J."/>
        </authorList>
    </citation>
    <scope>NUCLEOTIDE SEQUENCE [LARGE SCALE GENOMIC DNA]</scope>
</reference>
<accession>A0ABD3BQ28</accession>
<evidence type="ECO:0000313" key="5">
    <source>
        <dbReference type="Proteomes" id="UP001632038"/>
    </source>
</evidence>
<dbReference type="InterPro" id="IPR004839">
    <property type="entry name" value="Aminotransferase_I/II_large"/>
</dbReference>
<gene>
    <name evidence="4" type="ORF">CASFOL_036942</name>
</gene>
<dbReference type="Pfam" id="PF00155">
    <property type="entry name" value="Aminotran_1_2"/>
    <property type="match status" value="1"/>
</dbReference>
<dbReference type="InterPro" id="IPR015424">
    <property type="entry name" value="PyrdxlP-dep_Trfase"/>
</dbReference>
<organism evidence="4 5">
    <name type="scientific">Castilleja foliolosa</name>
    <dbReference type="NCBI Taxonomy" id="1961234"/>
    <lineage>
        <taxon>Eukaryota</taxon>
        <taxon>Viridiplantae</taxon>
        <taxon>Streptophyta</taxon>
        <taxon>Embryophyta</taxon>
        <taxon>Tracheophyta</taxon>
        <taxon>Spermatophyta</taxon>
        <taxon>Magnoliopsida</taxon>
        <taxon>eudicotyledons</taxon>
        <taxon>Gunneridae</taxon>
        <taxon>Pentapetalae</taxon>
        <taxon>asterids</taxon>
        <taxon>lamiids</taxon>
        <taxon>Lamiales</taxon>
        <taxon>Orobanchaceae</taxon>
        <taxon>Pedicularideae</taxon>
        <taxon>Castillejinae</taxon>
        <taxon>Castilleja</taxon>
    </lineage>
</organism>
<dbReference type="PANTHER" id="PTHR43795:SF85">
    <property type="entry name" value="AMINOTRANSFERASE ACS10-RELATED"/>
    <property type="match status" value="1"/>
</dbReference>
<dbReference type="EMBL" id="JAVIJP010000069">
    <property type="protein sequence ID" value="KAL3619372.1"/>
    <property type="molecule type" value="Genomic_DNA"/>
</dbReference>
<dbReference type="CDD" id="cd00609">
    <property type="entry name" value="AAT_like"/>
    <property type="match status" value="1"/>
</dbReference>
<feature type="transmembrane region" description="Helical" evidence="2">
    <location>
        <begin position="15"/>
        <end position="35"/>
    </location>
</feature>
<keyword evidence="5" id="KW-1185">Reference proteome</keyword>
<dbReference type="PRINTS" id="PR00753">
    <property type="entry name" value="ACCSYNTHASE"/>
</dbReference>
<evidence type="ECO:0000256" key="2">
    <source>
        <dbReference type="SAM" id="Phobius"/>
    </source>
</evidence>
<dbReference type="Gene3D" id="3.90.1150.10">
    <property type="entry name" value="Aspartate Aminotransferase, domain 1"/>
    <property type="match status" value="1"/>
</dbReference>
<dbReference type="SUPFAM" id="SSF53383">
    <property type="entry name" value="PLP-dependent transferases"/>
    <property type="match status" value="1"/>
</dbReference>